<dbReference type="Pfam" id="PF07715">
    <property type="entry name" value="Plug"/>
    <property type="match status" value="1"/>
</dbReference>
<dbReference type="Proteomes" id="UP001150830">
    <property type="component" value="Unassembled WGS sequence"/>
</dbReference>
<evidence type="ECO:0000313" key="12">
    <source>
        <dbReference type="Proteomes" id="UP001150830"/>
    </source>
</evidence>
<keyword evidence="11" id="KW-0675">Receptor</keyword>
<protein>
    <submittedName>
        <fullName evidence="11">TonB-dependent receptor plug domain-containing protein</fullName>
    </submittedName>
</protein>
<keyword evidence="6 8" id="KW-0472">Membrane</keyword>
<dbReference type="GO" id="GO:0015344">
    <property type="term" value="F:siderophore uptake transmembrane transporter activity"/>
    <property type="evidence" value="ECO:0007669"/>
    <property type="project" value="TreeGrafter"/>
</dbReference>
<keyword evidence="7 8" id="KW-0998">Cell outer membrane</keyword>
<evidence type="ECO:0000259" key="10">
    <source>
        <dbReference type="Pfam" id="PF07715"/>
    </source>
</evidence>
<evidence type="ECO:0000256" key="9">
    <source>
        <dbReference type="SAM" id="SignalP"/>
    </source>
</evidence>
<evidence type="ECO:0000256" key="8">
    <source>
        <dbReference type="PROSITE-ProRule" id="PRU01360"/>
    </source>
</evidence>
<dbReference type="Gene3D" id="2.170.130.10">
    <property type="entry name" value="TonB-dependent receptor, plug domain"/>
    <property type="match status" value="1"/>
</dbReference>
<comment type="subcellular location">
    <subcellularLocation>
        <location evidence="1 8">Cell outer membrane</location>
        <topology evidence="1 8">Multi-pass membrane protein</topology>
    </subcellularLocation>
</comment>
<feature type="chain" id="PRO_5040877664" evidence="9">
    <location>
        <begin position="21"/>
        <end position="678"/>
    </location>
</feature>
<dbReference type="SUPFAM" id="SSF56935">
    <property type="entry name" value="Porins"/>
    <property type="match status" value="1"/>
</dbReference>
<evidence type="ECO:0000256" key="1">
    <source>
        <dbReference type="ARBA" id="ARBA00004571"/>
    </source>
</evidence>
<evidence type="ECO:0000256" key="5">
    <source>
        <dbReference type="ARBA" id="ARBA00022729"/>
    </source>
</evidence>
<evidence type="ECO:0000256" key="7">
    <source>
        <dbReference type="ARBA" id="ARBA00023237"/>
    </source>
</evidence>
<comment type="similarity">
    <text evidence="8">Belongs to the TonB-dependent receptor family.</text>
</comment>
<dbReference type="EMBL" id="JAPNOA010000006">
    <property type="protein sequence ID" value="MCY0963866.1"/>
    <property type="molecule type" value="Genomic_DNA"/>
</dbReference>
<accession>A0A9X3EAZ1</accession>
<evidence type="ECO:0000256" key="2">
    <source>
        <dbReference type="ARBA" id="ARBA00022448"/>
    </source>
</evidence>
<dbReference type="InterPro" id="IPR012910">
    <property type="entry name" value="Plug_dom"/>
</dbReference>
<keyword evidence="5 9" id="KW-0732">Signal</keyword>
<comment type="caution">
    <text evidence="11">The sequence shown here is derived from an EMBL/GenBank/DDBJ whole genome shotgun (WGS) entry which is preliminary data.</text>
</comment>
<dbReference type="InterPro" id="IPR036942">
    <property type="entry name" value="Beta-barrel_TonB_sf"/>
</dbReference>
<feature type="signal peptide" evidence="9">
    <location>
        <begin position="1"/>
        <end position="20"/>
    </location>
</feature>
<dbReference type="Gene3D" id="2.40.170.20">
    <property type="entry name" value="TonB-dependent receptor, beta-barrel domain"/>
    <property type="match status" value="1"/>
</dbReference>
<feature type="domain" description="TonB-dependent receptor plug" evidence="10">
    <location>
        <begin position="46"/>
        <end position="146"/>
    </location>
</feature>
<dbReference type="GO" id="GO:0009279">
    <property type="term" value="C:cell outer membrane"/>
    <property type="evidence" value="ECO:0007669"/>
    <property type="project" value="UniProtKB-SubCell"/>
</dbReference>
<dbReference type="AlphaFoldDB" id="A0A9X3EAZ1"/>
<dbReference type="RefSeq" id="WP_283172085.1">
    <property type="nucleotide sequence ID" value="NZ_JAPNOA010000006.1"/>
</dbReference>
<evidence type="ECO:0000256" key="3">
    <source>
        <dbReference type="ARBA" id="ARBA00022452"/>
    </source>
</evidence>
<keyword evidence="2 8" id="KW-0813">Transport</keyword>
<keyword evidence="3 8" id="KW-1134">Transmembrane beta strand</keyword>
<keyword evidence="12" id="KW-1185">Reference proteome</keyword>
<evidence type="ECO:0000256" key="4">
    <source>
        <dbReference type="ARBA" id="ARBA00022692"/>
    </source>
</evidence>
<dbReference type="GO" id="GO:0044718">
    <property type="term" value="P:siderophore transmembrane transport"/>
    <property type="evidence" value="ECO:0007669"/>
    <property type="project" value="TreeGrafter"/>
</dbReference>
<name>A0A9X3EAZ1_9GAMM</name>
<dbReference type="InterPro" id="IPR037066">
    <property type="entry name" value="Plug_dom_sf"/>
</dbReference>
<evidence type="ECO:0000256" key="6">
    <source>
        <dbReference type="ARBA" id="ARBA00023136"/>
    </source>
</evidence>
<dbReference type="PANTHER" id="PTHR30069:SF29">
    <property type="entry name" value="HEMOGLOBIN AND HEMOGLOBIN-HAPTOGLOBIN-BINDING PROTEIN 1-RELATED"/>
    <property type="match status" value="1"/>
</dbReference>
<sequence length="678" mass="77013">MNIRPWLPLLLISAAPVLHAEPDPIQVTDEIIVTGEAETTSTPDWQVYDQTELSRGYRDLGDFLQQVNGLQVQTLGREGDPVVVSMRGANANQTRVLVNGIAINNSQYGSYDLNAIPMNQIERIEIIQAGSDNSAGIMGDDAIGGTINIVTRDDLDGTTRIQGSIGSGNSFSTSLQQPLGDRTSLLYDHRESDNNGRYPVASPYADPTNRNDWQALRNARYEHNSLLLSHRADILTATVQVQDEYKQLPDYYRNSPNNTASLANRSGYLRLEGDFALGEQQRFYQHWQLFQSLRHETYRDPQKILGQSEDDNRYRYTQSEGQFSSQTDVASWTFTGQLKMTEQTYRSRYLLDQDAVACDSLVGHCNQFSWMQESEAGLQSVWEGQNDQQWLLNVTHHQRNEMARPDGNNDLDTTRNSSQWPSLMSSWRQLHDWQQTHASWQVAVKSARRLPSLYERFGDHGLMVGNDELLPEDSITISLDTTLDTELAGRNQSLNISLFNRELDNAIVAIYEDTGAGRYENTSSASMQGLEWQLRSQLDGDNNDNQHWHLKLAGSHYQSETRSDTVKSLDGQQLAGIYHQRGLASIDWQYTARKDSIYQIELAGELADDLWLDRSNLVRGDQRRLMNLTGSYQFGNSSADYCGETGLRIRNLTNHFFRDYTGRPDNGRQWSLYITLYL</sequence>
<gene>
    <name evidence="11" type="ORF">OUO13_01515</name>
</gene>
<dbReference type="PANTHER" id="PTHR30069">
    <property type="entry name" value="TONB-DEPENDENT OUTER MEMBRANE RECEPTOR"/>
    <property type="match status" value="1"/>
</dbReference>
<dbReference type="InterPro" id="IPR039426">
    <property type="entry name" value="TonB-dep_rcpt-like"/>
</dbReference>
<dbReference type="PROSITE" id="PS52016">
    <property type="entry name" value="TONB_DEPENDENT_REC_3"/>
    <property type="match status" value="1"/>
</dbReference>
<organism evidence="11 12">
    <name type="scientific">Parathalassolituus penaei</name>
    <dbReference type="NCBI Taxonomy" id="2997323"/>
    <lineage>
        <taxon>Bacteria</taxon>
        <taxon>Pseudomonadati</taxon>
        <taxon>Pseudomonadota</taxon>
        <taxon>Gammaproteobacteria</taxon>
        <taxon>Oceanospirillales</taxon>
        <taxon>Oceanospirillaceae</taxon>
        <taxon>Parathalassolituus</taxon>
    </lineage>
</organism>
<proteinExistence type="inferred from homology"/>
<evidence type="ECO:0000313" key="11">
    <source>
        <dbReference type="EMBL" id="MCY0963866.1"/>
    </source>
</evidence>
<keyword evidence="4 8" id="KW-0812">Transmembrane</keyword>
<reference evidence="11" key="1">
    <citation type="submission" date="2022-11" db="EMBL/GenBank/DDBJ databases">
        <title>Parathalassolutuus dongxingensis gen. nov., sp. nov., a novel member of family Oceanospirillaceae isolated from a coastal shrimp pond in Guangxi, China.</title>
        <authorList>
            <person name="Chen H."/>
        </authorList>
    </citation>
    <scope>NUCLEOTIDE SEQUENCE</scope>
    <source>
        <strain evidence="11">G-43</strain>
    </source>
</reference>